<dbReference type="KEGG" id="soy:115886280"/>
<reference evidence="7" key="1">
    <citation type="submission" date="2025-08" db="UniProtKB">
        <authorList>
            <consortium name="RefSeq"/>
        </authorList>
    </citation>
    <scope>IDENTIFICATION</scope>
    <source>
        <tissue evidence="7">Gonads</tissue>
    </source>
</reference>
<feature type="chain" id="PRO_5026951103" evidence="4">
    <location>
        <begin position="29"/>
        <end position="537"/>
    </location>
</feature>
<dbReference type="RefSeq" id="XP_030761231.1">
    <property type="nucleotide sequence ID" value="XM_030905371.1"/>
</dbReference>
<keyword evidence="1 2" id="KW-1015">Disulfide bond</keyword>
<dbReference type="PROSITE" id="PS50068">
    <property type="entry name" value="LDLRA_2"/>
    <property type="match status" value="1"/>
</dbReference>
<evidence type="ECO:0000313" key="7">
    <source>
        <dbReference type="RefSeq" id="XP_030761231.1"/>
    </source>
</evidence>
<dbReference type="PROSITE" id="PS01209">
    <property type="entry name" value="LDLRA_1"/>
    <property type="match status" value="1"/>
</dbReference>
<dbReference type="Pfam" id="PF01390">
    <property type="entry name" value="SEA"/>
    <property type="match status" value="1"/>
</dbReference>
<feature type="compositionally biased region" description="Basic and acidic residues" evidence="3">
    <location>
        <begin position="92"/>
        <end position="125"/>
    </location>
</feature>
<feature type="region of interest" description="Disordered" evidence="3">
    <location>
        <begin position="140"/>
        <end position="162"/>
    </location>
</feature>
<feature type="region of interest" description="Disordered" evidence="3">
    <location>
        <begin position="92"/>
        <end position="126"/>
    </location>
</feature>
<dbReference type="GeneID" id="115886280"/>
<dbReference type="CDD" id="cd00112">
    <property type="entry name" value="LDLa"/>
    <property type="match status" value="2"/>
</dbReference>
<dbReference type="Gene3D" id="4.10.400.10">
    <property type="entry name" value="Low-density Lipoprotein Receptor"/>
    <property type="match status" value="2"/>
</dbReference>
<dbReference type="SMART" id="SM00192">
    <property type="entry name" value="LDLa"/>
    <property type="match status" value="2"/>
</dbReference>
<evidence type="ECO:0000259" key="5">
    <source>
        <dbReference type="PROSITE" id="PS50024"/>
    </source>
</evidence>
<feature type="disulfide bond" evidence="2">
    <location>
        <begin position="408"/>
        <end position="423"/>
    </location>
</feature>
<evidence type="ECO:0000256" key="2">
    <source>
        <dbReference type="PROSITE-ProRule" id="PRU00124"/>
    </source>
</evidence>
<gene>
    <name evidence="7" type="primary">LOC115886280</name>
</gene>
<dbReference type="PRINTS" id="PR00261">
    <property type="entry name" value="LDLRECEPTOR"/>
</dbReference>
<evidence type="ECO:0000256" key="4">
    <source>
        <dbReference type="SAM" id="SignalP"/>
    </source>
</evidence>
<organism evidence="6 7">
    <name type="scientific">Sitophilus oryzae</name>
    <name type="common">Rice weevil</name>
    <name type="synonym">Curculio oryzae</name>
    <dbReference type="NCBI Taxonomy" id="7048"/>
    <lineage>
        <taxon>Eukaryota</taxon>
        <taxon>Metazoa</taxon>
        <taxon>Ecdysozoa</taxon>
        <taxon>Arthropoda</taxon>
        <taxon>Hexapoda</taxon>
        <taxon>Insecta</taxon>
        <taxon>Pterygota</taxon>
        <taxon>Neoptera</taxon>
        <taxon>Endopterygota</taxon>
        <taxon>Coleoptera</taxon>
        <taxon>Polyphaga</taxon>
        <taxon>Cucujiformia</taxon>
        <taxon>Curculionidae</taxon>
        <taxon>Dryophthorinae</taxon>
        <taxon>Sitophilus</taxon>
    </lineage>
</organism>
<evidence type="ECO:0000256" key="1">
    <source>
        <dbReference type="ARBA" id="ARBA00023157"/>
    </source>
</evidence>
<dbReference type="InParanoid" id="A0A6J2YD03"/>
<evidence type="ECO:0000313" key="6">
    <source>
        <dbReference type="Proteomes" id="UP000504635"/>
    </source>
</evidence>
<feature type="region of interest" description="Disordered" evidence="3">
    <location>
        <begin position="207"/>
        <end position="264"/>
    </location>
</feature>
<sequence>MAVLSRRNVWVCLGVVLFCGVLLGTALATEDFEEDSDLVFDTLEATNLRNHRIARESSSHSQSESSQNEDDHWLFGTVNRIKRSIGNIFSKREDGKNLKHHDKSSEEIKNPNHSKSKFENNEHHPNLLRNHRQADDDYDDLDEENEEELGQEEDTYGDVQNGQYEDINELDEDKYYNENGSSTNFFGPIEFGGSGTVVVDPYRRIELEGSGDNNNDYDEDNIDVDDPENPRVVLGDDEDLPGLGSGREGSGEVDEGRHVESVPVPTERPIPKYYRFIITVQEPYREEFNNFNSYEFRELADRVKRSLDQLFDSFPGTQSSTVISIDKDRNDNFKVRVTADLTSLSHSSNDEVRDHILNNLNRNHRMDFVVAVPDDFIFRPFEDREPYCSEDELTCRESKQCVPLSARCNYVSECNDRSDEDGCPAITTPSAPTTFEPSPTITITTTTTTTEPPVEGSGEEETGGERADDVERCADGYGSYHGDQRCDGIFDCADRSDERGCPSCRCIDCGGGLACLNHVLMLVLAMGFTNCSFVHLL</sequence>
<dbReference type="OrthoDB" id="2019384at2759"/>
<dbReference type="Pfam" id="PF00057">
    <property type="entry name" value="Ldl_recept_a"/>
    <property type="match status" value="1"/>
</dbReference>
<keyword evidence="4" id="KW-0732">Signal</keyword>
<feature type="compositionally biased region" description="Acidic residues" evidence="3">
    <location>
        <begin position="140"/>
        <end position="156"/>
    </location>
</feature>
<feature type="region of interest" description="Disordered" evidence="3">
    <location>
        <begin position="428"/>
        <end position="466"/>
    </location>
</feature>
<dbReference type="InterPro" id="IPR002172">
    <property type="entry name" value="LDrepeatLR_classA_rpt"/>
</dbReference>
<accession>A0A6J2YD03</accession>
<feature type="signal peptide" evidence="4">
    <location>
        <begin position="1"/>
        <end position="28"/>
    </location>
</feature>
<dbReference type="AlphaFoldDB" id="A0A6J2YD03"/>
<dbReference type="InterPro" id="IPR023415">
    <property type="entry name" value="LDLR_class-A_CS"/>
</dbReference>
<evidence type="ECO:0000256" key="3">
    <source>
        <dbReference type="SAM" id="MobiDB-lite"/>
    </source>
</evidence>
<dbReference type="SUPFAM" id="SSF57424">
    <property type="entry name" value="LDL receptor-like module"/>
    <property type="match status" value="1"/>
</dbReference>
<dbReference type="InterPro" id="IPR000082">
    <property type="entry name" value="SEA_dom"/>
</dbReference>
<feature type="compositionally biased region" description="Low complexity" evidence="3">
    <location>
        <begin position="432"/>
        <end position="456"/>
    </location>
</feature>
<dbReference type="InterPro" id="IPR036055">
    <property type="entry name" value="LDL_receptor-like_sf"/>
</dbReference>
<keyword evidence="6" id="KW-1185">Reference proteome</keyword>
<feature type="domain" description="SEA" evidence="5">
    <location>
        <begin position="270"/>
        <end position="383"/>
    </location>
</feature>
<dbReference type="PROSITE" id="PS50024">
    <property type="entry name" value="SEA"/>
    <property type="match status" value="1"/>
</dbReference>
<proteinExistence type="predicted"/>
<feature type="compositionally biased region" description="Acidic residues" evidence="3">
    <location>
        <begin position="215"/>
        <end position="227"/>
    </location>
</feature>
<protein>
    <submittedName>
        <fullName evidence="7">Uncharacterized protein LOC115886280</fullName>
    </submittedName>
</protein>
<dbReference type="Proteomes" id="UP000504635">
    <property type="component" value="Unplaced"/>
</dbReference>
<name>A0A6J2YD03_SITOR</name>
<comment type="caution">
    <text evidence="2">Lacks conserved residue(s) required for the propagation of feature annotation.</text>
</comment>